<dbReference type="GO" id="GO:0008061">
    <property type="term" value="F:chitin binding"/>
    <property type="evidence" value="ECO:0007669"/>
    <property type="project" value="UniProtKB-KW"/>
</dbReference>
<accession>A0A401SGE5</accession>
<evidence type="ECO:0000256" key="8">
    <source>
        <dbReference type="ARBA" id="ARBA00023326"/>
    </source>
</evidence>
<dbReference type="Proteomes" id="UP000287033">
    <property type="component" value="Unassembled WGS sequence"/>
</dbReference>
<dbReference type="PANTHER" id="PTHR11177">
    <property type="entry name" value="CHITINASE"/>
    <property type="match status" value="1"/>
</dbReference>
<evidence type="ECO:0000256" key="4">
    <source>
        <dbReference type="ARBA" id="ARBA00022669"/>
    </source>
</evidence>
<dbReference type="Gene3D" id="3.20.20.80">
    <property type="entry name" value="Glycosidases"/>
    <property type="match status" value="2"/>
</dbReference>
<evidence type="ECO:0000256" key="7">
    <source>
        <dbReference type="ARBA" id="ARBA00023157"/>
    </source>
</evidence>
<dbReference type="STRING" id="137246.A0A401SGE5"/>
<proteinExistence type="inferred from homology"/>
<dbReference type="InterPro" id="IPR017853">
    <property type="entry name" value="GH"/>
</dbReference>
<dbReference type="InterPro" id="IPR036508">
    <property type="entry name" value="Chitin-bd_dom_sf"/>
</dbReference>
<dbReference type="GO" id="GO:0008843">
    <property type="term" value="F:endochitinase activity"/>
    <property type="evidence" value="ECO:0007669"/>
    <property type="project" value="UniProtKB-EC"/>
</dbReference>
<dbReference type="Pfam" id="PF00704">
    <property type="entry name" value="Glyco_hydro_18"/>
    <property type="match status" value="2"/>
</dbReference>
<dbReference type="InterPro" id="IPR001223">
    <property type="entry name" value="Glyco_hydro18_cat"/>
</dbReference>
<evidence type="ECO:0000313" key="11">
    <source>
        <dbReference type="EMBL" id="GCC29489.1"/>
    </source>
</evidence>
<dbReference type="PANTHER" id="PTHR11177:SF317">
    <property type="entry name" value="CHITINASE 12-RELATED"/>
    <property type="match status" value="1"/>
</dbReference>
<evidence type="ECO:0000256" key="6">
    <source>
        <dbReference type="ARBA" id="ARBA00023024"/>
    </source>
</evidence>
<dbReference type="EC" id="3.2.1.14" evidence="3"/>
<evidence type="ECO:0000256" key="3">
    <source>
        <dbReference type="ARBA" id="ARBA00012729"/>
    </source>
</evidence>
<evidence type="ECO:0000256" key="1">
    <source>
        <dbReference type="ARBA" id="ARBA00000822"/>
    </source>
</evidence>
<dbReference type="InterPro" id="IPR029070">
    <property type="entry name" value="Chitinase_insertion_sf"/>
</dbReference>
<dbReference type="AlphaFoldDB" id="A0A401SGE5"/>
<dbReference type="GO" id="GO:0006032">
    <property type="term" value="P:chitin catabolic process"/>
    <property type="evidence" value="ECO:0007669"/>
    <property type="project" value="UniProtKB-KW"/>
</dbReference>
<protein>
    <recommendedName>
        <fullName evidence="3">chitinase</fullName>
        <ecNumber evidence="3">3.2.1.14</ecNumber>
    </recommendedName>
</protein>
<dbReference type="InterPro" id="IPR002557">
    <property type="entry name" value="Chitin-bd_dom"/>
</dbReference>
<keyword evidence="5" id="KW-0732">Signal</keyword>
<dbReference type="CDD" id="cd02872">
    <property type="entry name" value="GH18_chitolectin_chitotriosidase"/>
    <property type="match status" value="1"/>
</dbReference>
<dbReference type="EMBL" id="BEZZ01000253">
    <property type="protein sequence ID" value="GCC29489.1"/>
    <property type="molecule type" value="Genomic_DNA"/>
</dbReference>
<dbReference type="GO" id="GO:0005576">
    <property type="term" value="C:extracellular region"/>
    <property type="evidence" value="ECO:0007669"/>
    <property type="project" value="InterPro"/>
</dbReference>
<comment type="similarity">
    <text evidence="2">Belongs to the glycosyl hydrolase 18 family. Chitinase class II subfamily.</text>
</comment>
<dbReference type="PROSITE" id="PS51910">
    <property type="entry name" value="GH18_2"/>
    <property type="match status" value="1"/>
</dbReference>
<keyword evidence="12" id="KW-1185">Reference proteome</keyword>
<dbReference type="SUPFAM" id="SSF54556">
    <property type="entry name" value="Chitinase insertion domain"/>
    <property type="match status" value="2"/>
</dbReference>
<evidence type="ECO:0000256" key="2">
    <source>
        <dbReference type="ARBA" id="ARBA00009121"/>
    </source>
</evidence>
<dbReference type="Pfam" id="PF01607">
    <property type="entry name" value="CBM_14"/>
    <property type="match status" value="1"/>
</dbReference>
<keyword evidence="6" id="KW-0146">Chitin degradation</keyword>
<dbReference type="GO" id="GO:0000272">
    <property type="term" value="P:polysaccharide catabolic process"/>
    <property type="evidence" value="ECO:0007669"/>
    <property type="project" value="UniProtKB-KW"/>
</dbReference>
<dbReference type="OMA" id="YERMMTL"/>
<keyword evidence="7" id="KW-1015">Disulfide bond</keyword>
<dbReference type="SUPFAM" id="SSF57625">
    <property type="entry name" value="Invertebrate chitin-binding proteins"/>
    <property type="match status" value="1"/>
</dbReference>
<dbReference type="InterPro" id="IPR050314">
    <property type="entry name" value="Glycosyl_Hydrlase_18"/>
</dbReference>
<reference evidence="11 12" key="1">
    <citation type="journal article" date="2018" name="Nat. Ecol. Evol.">
        <title>Shark genomes provide insights into elasmobranch evolution and the origin of vertebrates.</title>
        <authorList>
            <person name="Hara Y"/>
            <person name="Yamaguchi K"/>
            <person name="Onimaru K"/>
            <person name="Kadota M"/>
            <person name="Koyanagi M"/>
            <person name="Keeley SD"/>
            <person name="Tatsumi K"/>
            <person name="Tanaka K"/>
            <person name="Motone F"/>
            <person name="Kageyama Y"/>
            <person name="Nozu R"/>
            <person name="Adachi N"/>
            <person name="Nishimura O"/>
            <person name="Nakagawa R"/>
            <person name="Tanegashima C"/>
            <person name="Kiyatake I"/>
            <person name="Matsumoto R"/>
            <person name="Murakumo K"/>
            <person name="Nishida K"/>
            <person name="Terakita A"/>
            <person name="Kuratani S"/>
            <person name="Sato K"/>
            <person name="Hyodo S Kuraku.S."/>
        </authorList>
    </citation>
    <scope>NUCLEOTIDE SEQUENCE [LARGE SCALE GENOMIC DNA]</scope>
</reference>
<dbReference type="InterPro" id="IPR011583">
    <property type="entry name" value="Chitinase_II/V-like_cat"/>
</dbReference>
<feature type="domain" description="Chitin-binding type-2" evidence="9">
    <location>
        <begin position="780"/>
        <end position="835"/>
    </location>
</feature>
<dbReference type="Gene3D" id="2.170.140.10">
    <property type="entry name" value="Chitin binding domain"/>
    <property type="match status" value="1"/>
</dbReference>
<evidence type="ECO:0000313" key="12">
    <source>
        <dbReference type="Proteomes" id="UP000287033"/>
    </source>
</evidence>
<dbReference type="SMART" id="SM00636">
    <property type="entry name" value="Glyco_18"/>
    <property type="match status" value="2"/>
</dbReference>
<comment type="catalytic activity">
    <reaction evidence="1">
        <text>Random endo-hydrolysis of N-acetyl-beta-D-glucosaminide (1-&gt;4)-beta-linkages in chitin and chitodextrins.</text>
        <dbReference type="EC" id="3.2.1.14"/>
    </reaction>
</comment>
<comment type="caution">
    <text evidence="11">The sequence shown here is derived from an EMBL/GenBank/DDBJ whole genome shotgun (WGS) entry which is preliminary data.</text>
</comment>
<gene>
    <name evidence="11" type="ORF">chiPu_0007931</name>
</gene>
<organism evidence="11 12">
    <name type="scientific">Chiloscyllium punctatum</name>
    <name type="common">Brownbanded bambooshark</name>
    <name type="synonym">Hemiscyllium punctatum</name>
    <dbReference type="NCBI Taxonomy" id="137246"/>
    <lineage>
        <taxon>Eukaryota</taxon>
        <taxon>Metazoa</taxon>
        <taxon>Chordata</taxon>
        <taxon>Craniata</taxon>
        <taxon>Vertebrata</taxon>
        <taxon>Chondrichthyes</taxon>
        <taxon>Elasmobranchii</taxon>
        <taxon>Galeomorphii</taxon>
        <taxon>Galeoidea</taxon>
        <taxon>Orectolobiformes</taxon>
        <taxon>Hemiscylliidae</taxon>
        <taxon>Chiloscyllium</taxon>
    </lineage>
</organism>
<keyword evidence="8" id="KW-0624">Polysaccharide degradation</keyword>
<dbReference type="FunFam" id="3.10.50.10:FF:000001">
    <property type="entry name" value="Chitinase 3-like 1"/>
    <property type="match status" value="1"/>
</dbReference>
<keyword evidence="4" id="KW-0147">Chitin-binding</keyword>
<dbReference type="OrthoDB" id="76388at2759"/>
<evidence type="ECO:0000256" key="5">
    <source>
        <dbReference type="ARBA" id="ARBA00022729"/>
    </source>
</evidence>
<sequence>MEKVSGLIVGFMLLSQLDVGTTFKLICYFTNWAQHRPGIGKFMPENIPPCLCTHLIYAFAAIDNHHKIVTKEKNDEALYASFNGLKKKNPNLKTLLAIGGFNPQRFSTTVATKKTRATFIFSAIKFVRKYDFDGLDLVWDHPGSRGNPFDNKKRYTVLLKELRQNLHTESKRTKRPRLLLAAALPASKAKIDAGFEVKKVGHYLDSIHVMTYDFQSAWNTFATHNNPLFHAIPKQRESTFFNMEFAAKYWRENGLPAEKLIIGFPTYGRTFMLKSSANNSGGAPTVGPGPAGIYTRDPGYWAYYEVQWMKDNKFGGAFLWTIDLDDLQNHCKQGVLPLTTRLNKLLEINSGCGKLNMENSRRVPADIDQGWCSNKDIGIYPDPTDITKFYRLGLILSSQLQVGIAFKLVCYFANWAQHRPGIGKFLPENIPPCLCTHLIYAFATINSNHKITTKEENDAELYTSFNNLKKQFTSMVNARKNRTIFINSTIDFLRKHNFDGLNLDWKYPAARGSPADDKKRYTSLLMEIKKAFQQEAKRTKNVKLLISAAVAASKDKIDAGFEISKVARNVDFINLVSYGFHGAWDRFTGHISPLYRGSADKGAYANSNVNYAAKYWIRNGLPANKMIIGFPTFGRTFTLKSSNASVGSAAIGPGPPGNYTKEAGFLAYYEICDFLKTATPKFIKDQMVSYAVKKDVWLGYDNLDSFQTKAQWLKKNKYGGAFVWTIDLDDFHDHCQQGVLPLTTKLNKLLKINSGCKIQNSPSSNKINKNNDNTEIRINGPWCLNKTAGVYVDPNDPTRFYRCDQLTTHERCADGLVFDKNCLCCNWPKNPAAFHKTVTTNK</sequence>
<feature type="domain" description="GH18" evidence="10">
    <location>
        <begin position="23"/>
        <end position="753"/>
    </location>
</feature>
<evidence type="ECO:0000259" key="9">
    <source>
        <dbReference type="PROSITE" id="PS50940"/>
    </source>
</evidence>
<dbReference type="Gene3D" id="3.10.50.10">
    <property type="match status" value="2"/>
</dbReference>
<keyword evidence="8" id="KW-0119">Carbohydrate metabolism</keyword>
<dbReference type="FunFam" id="3.20.20.80:FF:000007">
    <property type="entry name" value="Acidic mammalian chitinase"/>
    <property type="match status" value="2"/>
</dbReference>
<name>A0A401SGE5_CHIPU</name>
<dbReference type="PROSITE" id="PS50940">
    <property type="entry name" value="CHIT_BIND_II"/>
    <property type="match status" value="1"/>
</dbReference>
<evidence type="ECO:0000259" key="10">
    <source>
        <dbReference type="PROSITE" id="PS51910"/>
    </source>
</evidence>
<dbReference type="SUPFAM" id="SSF51445">
    <property type="entry name" value="(Trans)glycosidases"/>
    <property type="match status" value="2"/>
</dbReference>